<dbReference type="OrthoDB" id="1524955at2"/>
<comment type="caution">
    <text evidence="5">The sequence shown here is derived from an EMBL/GenBank/DDBJ whole genome shotgun (WGS) entry which is preliminary data.</text>
</comment>
<feature type="signal peptide" evidence="4">
    <location>
        <begin position="1"/>
        <end position="21"/>
    </location>
</feature>
<gene>
    <name evidence="5" type="ORF">CLV25_108110</name>
</gene>
<organism evidence="5 6">
    <name type="scientific">Acetobacteroides hydrogenigenes</name>
    <dbReference type="NCBI Taxonomy" id="979970"/>
    <lineage>
        <taxon>Bacteria</taxon>
        <taxon>Pseudomonadati</taxon>
        <taxon>Bacteroidota</taxon>
        <taxon>Bacteroidia</taxon>
        <taxon>Bacteroidales</taxon>
        <taxon>Rikenellaceae</taxon>
        <taxon>Acetobacteroides</taxon>
    </lineage>
</organism>
<evidence type="ECO:0000256" key="3">
    <source>
        <dbReference type="ARBA" id="ARBA00022729"/>
    </source>
</evidence>
<evidence type="ECO:0000256" key="4">
    <source>
        <dbReference type="SAM" id="SignalP"/>
    </source>
</evidence>
<evidence type="ECO:0000256" key="1">
    <source>
        <dbReference type="ARBA" id="ARBA00003989"/>
    </source>
</evidence>
<dbReference type="Pfam" id="PF10627">
    <property type="entry name" value="CsgE"/>
    <property type="match status" value="1"/>
</dbReference>
<dbReference type="RefSeq" id="WP_131839458.1">
    <property type="nucleotide sequence ID" value="NZ_SLWB01000008.1"/>
</dbReference>
<dbReference type="Proteomes" id="UP000294830">
    <property type="component" value="Unassembled WGS sequence"/>
</dbReference>
<evidence type="ECO:0000313" key="6">
    <source>
        <dbReference type="Proteomes" id="UP000294830"/>
    </source>
</evidence>
<sequence length="164" mass="18217">MKGIAFTVFLFLSVLSTPLLAQTDTTKKDAKTQAILEELVSKIENGKKNSKTSFEEIAGGIVLDQTKTRAGKDFYDLFIQNLVLPDNVMDYTIVIDETPGLGTSTIVKVTINNFEIFGNYLQPKRDLIEETANEAVELAAEFIVNYNQIQLELSNKEQTGTGIF</sequence>
<protein>
    <recommendedName>
        <fullName evidence="2">Curli production assembly/transport component CsgE</fullName>
    </recommendedName>
</protein>
<proteinExistence type="predicted"/>
<keyword evidence="3 4" id="KW-0732">Signal</keyword>
<accession>A0A4R2EEL1</accession>
<evidence type="ECO:0000256" key="2">
    <source>
        <dbReference type="ARBA" id="ARBA00014024"/>
    </source>
</evidence>
<feature type="chain" id="PRO_5020526844" description="Curli production assembly/transport component CsgE" evidence="4">
    <location>
        <begin position="22"/>
        <end position="164"/>
    </location>
</feature>
<keyword evidence="6" id="KW-1185">Reference proteome</keyword>
<reference evidence="5 6" key="1">
    <citation type="submission" date="2019-03" db="EMBL/GenBank/DDBJ databases">
        <title>Genomic Encyclopedia of Archaeal and Bacterial Type Strains, Phase II (KMG-II): from individual species to whole genera.</title>
        <authorList>
            <person name="Goeker M."/>
        </authorList>
    </citation>
    <scope>NUCLEOTIDE SEQUENCE [LARGE SCALE GENOMIC DNA]</scope>
    <source>
        <strain evidence="5 6">RL-C</strain>
    </source>
</reference>
<dbReference type="InterPro" id="IPR018900">
    <property type="entry name" value="Curli_CsgE"/>
</dbReference>
<comment type="function">
    <text evidence="1">May be involved in the biogenesis of curli organelles.</text>
</comment>
<dbReference type="EMBL" id="SLWB01000008">
    <property type="protein sequence ID" value="TCN66771.1"/>
    <property type="molecule type" value="Genomic_DNA"/>
</dbReference>
<dbReference type="AlphaFoldDB" id="A0A4R2EEL1"/>
<evidence type="ECO:0000313" key="5">
    <source>
        <dbReference type="EMBL" id="TCN66771.1"/>
    </source>
</evidence>
<name>A0A4R2EEL1_9BACT</name>